<organism evidence="2 3">
    <name type="scientific">Trapa incisa</name>
    <dbReference type="NCBI Taxonomy" id="236973"/>
    <lineage>
        <taxon>Eukaryota</taxon>
        <taxon>Viridiplantae</taxon>
        <taxon>Streptophyta</taxon>
        <taxon>Embryophyta</taxon>
        <taxon>Tracheophyta</taxon>
        <taxon>Spermatophyta</taxon>
        <taxon>Magnoliopsida</taxon>
        <taxon>eudicotyledons</taxon>
        <taxon>Gunneridae</taxon>
        <taxon>Pentapetalae</taxon>
        <taxon>rosids</taxon>
        <taxon>malvids</taxon>
        <taxon>Myrtales</taxon>
        <taxon>Lythraceae</taxon>
        <taxon>Trapa</taxon>
    </lineage>
</organism>
<dbReference type="EMBL" id="JAXIOK010000016">
    <property type="protein sequence ID" value="KAK4751655.1"/>
    <property type="molecule type" value="Genomic_DNA"/>
</dbReference>
<dbReference type="Gene3D" id="3.90.550.50">
    <property type="match status" value="1"/>
</dbReference>
<feature type="transmembrane region" description="Helical" evidence="1">
    <location>
        <begin position="20"/>
        <end position="42"/>
    </location>
</feature>
<evidence type="ECO:0000256" key="1">
    <source>
        <dbReference type="SAM" id="Phobius"/>
    </source>
</evidence>
<reference evidence="2 3" key="1">
    <citation type="journal article" date="2023" name="Hortic Res">
        <title>Pangenome of water caltrop reveals structural variations and asymmetric subgenome divergence after allopolyploidization.</title>
        <authorList>
            <person name="Zhang X."/>
            <person name="Chen Y."/>
            <person name="Wang L."/>
            <person name="Yuan Y."/>
            <person name="Fang M."/>
            <person name="Shi L."/>
            <person name="Lu R."/>
            <person name="Comes H.P."/>
            <person name="Ma Y."/>
            <person name="Chen Y."/>
            <person name="Huang G."/>
            <person name="Zhou Y."/>
            <person name="Zheng Z."/>
            <person name="Qiu Y."/>
        </authorList>
    </citation>
    <scope>NUCLEOTIDE SEQUENCE [LARGE SCALE GENOMIC DNA]</scope>
    <source>
        <tissue evidence="2">Roots</tissue>
    </source>
</reference>
<comment type="caution">
    <text evidence="2">The sequence shown here is derived from an EMBL/GenBank/DDBJ whole genome shotgun (WGS) entry which is preliminary data.</text>
</comment>
<name>A0AAN7PU45_9MYRT</name>
<accession>A0AAN7PU45</accession>
<protein>
    <submittedName>
        <fullName evidence="2">Uncharacterized protein</fullName>
    </submittedName>
</protein>
<dbReference type="PANTHER" id="PTHR10811">
    <property type="entry name" value="FRINGE-RELATED"/>
    <property type="match status" value="1"/>
</dbReference>
<dbReference type="FunFam" id="3.90.550.50:FF:000006">
    <property type="entry name" value="Fringe-related protein-like"/>
    <property type="match status" value="1"/>
</dbReference>
<dbReference type="Proteomes" id="UP001345219">
    <property type="component" value="Chromosome 16"/>
</dbReference>
<keyword evidence="3" id="KW-1185">Reference proteome</keyword>
<evidence type="ECO:0000313" key="2">
    <source>
        <dbReference type="EMBL" id="KAK4751655.1"/>
    </source>
</evidence>
<dbReference type="InterPro" id="IPR006740">
    <property type="entry name" value="DUF604"/>
</dbReference>
<gene>
    <name evidence="2" type="ORF">SAY87_020453</name>
</gene>
<dbReference type="AlphaFoldDB" id="A0AAN7PU45"/>
<keyword evidence="1" id="KW-1133">Transmembrane helix</keyword>
<evidence type="ECO:0000313" key="3">
    <source>
        <dbReference type="Proteomes" id="UP001345219"/>
    </source>
</evidence>
<dbReference type="Pfam" id="PF04646">
    <property type="entry name" value="DUF604"/>
    <property type="match status" value="1"/>
</dbReference>
<sequence>MEIPISIPSSTTIALSLRRFMGYLLAFIFIIYLFYSLKLIFFPPPWVRPPDKSFQLSPLTELRREEQRTGLRHIVFGVAASANLWDRRKEYIKLWWKPGHTKGIVWLDRPVKNNTDRHLLPELMISSNTSNFKYSHSNGHRSAIRISRIVSETLRFLNNDSTLDDGVRWLVMGDDDTVFVPDNLVRVLSKYDHKEMYYVGSSSESHTQNMYFSYNMAYGGGGFAISRPLAVALEKMQDGCIQRYPYLYGSDDRIHACMAELGVPLTREQGFHQFDVHGNAFGLLAAHPVTPLVSLHHIDLVEPIFPNVDRVQALRRLMMGPSRLDSAGLLQMSICYDLKRSWTVLVSWGYAVQIYRGIRLPRDLEMPSKTFLSWHWNSDSSAFSFNTRPDILNKNTNKPCDKPSVYFLSNALYNPVTNNTASEYVRHWSANPNCEWKIGDPSKIKRVEVYKKPNPRIWDKAPRRNCCKVLPTAKKQTMVIDVGACYEDEIVQI</sequence>
<keyword evidence="1" id="KW-0472">Membrane</keyword>
<proteinExistence type="predicted"/>
<keyword evidence="1" id="KW-0812">Transmembrane</keyword>